<dbReference type="KEGG" id="smo:SELMODRAFT_417819"/>
<proteinExistence type="predicted"/>
<dbReference type="PANTHER" id="PTHR47594:SF5">
    <property type="entry name" value="PENTACOTRIPEPTIDE-REPEAT REGION OF PRORP DOMAIN-CONTAINING PROTEIN"/>
    <property type="match status" value="1"/>
</dbReference>
<evidence type="ECO:0000313" key="2">
    <source>
        <dbReference type="Proteomes" id="UP000001514"/>
    </source>
</evidence>
<protein>
    <recommendedName>
        <fullName evidence="3">Pentacotripeptide-repeat region of PRORP domain-containing protein</fullName>
    </recommendedName>
</protein>
<dbReference type="InterPro" id="IPR011990">
    <property type="entry name" value="TPR-like_helical_dom_sf"/>
</dbReference>
<keyword evidence="2" id="KW-1185">Reference proteome</keyword>
<sequence>MRILRQARALSTGARAALHDLPQLERSFDSIKRRLLMPQEVETRRIPSMSLETVSVATMMKKAKGDPDRLKSVLRTSVSRLLREELMSLFWVFVRAKEMDLAELIFGLIRKESWYKPQASLYLHLITAYSERLDSKAMERIFQLLDESEEEGLIPNVFSFQTPIQACVSSTDFDACMTLYDRMHASTCRKDVRFYMYLTRKFEEAGLLDEAQKVYEHYLELRNTQGLRTLVEEE</sequence>
<dbReference type="Gene3D" id="1.25.40.10">
    <property type="entry name" value="Tetratricopeptide repeat domain"/>
    <property type="match status" value="1"/>
</dbReference>
<dbReference type="OMA" id="VRNEEWY"/>
<dbReference type="GO" id="GO:0000373">
    <property type="term" value="P:Group II intron splicing"/>
    <property type="evidence" value="ECO:0007669"/>
    <property type="project" value="InterPro"/>
</dbReference>
<dbReference type="Gramene" id="EFJ20623">
    <property type="protein sequence ID" value="EFJ20623"/>
    <property type="gene ID" value="SELMODRAFT_417819"/>
</dbReference>
<evidence type="ECO:0000313" key="1">
    <source>
        <dbReference type="EMBL" id="EFJ20623.1"/>
    </source>
</evidence>
<organism evidence="2">
    <name type="scientific">Selaginella moellendorffii</name>
    <name type="common">Spikemoss</name>
    <dbReference type="NCBI Taxonomy" id="88036"/>
    <lineage>
        <taxon>Eukaryota</taxon>
        <taxon>Viridiplantae</taxon>
        <taxon>Streptophyta</taxon>
        <taxon>Embryophyta</taxon>
        <taxon>Tracheophyta</taxon>
        <taxon>Lycopodiopsida</taxon>
        <taxon>Selaginellales</taxon>
        <taxon>Selaginellaceae</taxon>
        <taxon>Selaginella</taxon>
    </lineage>
</organism>
<accession>D8S3Q7</accession>
<name>D8S3Q7_SELML</name>
<dbReference type="InParanoid" id="D8S3Q7"/>
<dbReference type="AlphaFoldDB" id="D8S3Q7"/>
<reference evidence="1 2" key="1">
    <citation type="journal article" date="2011" name="Science">
        <title>The Selaginella genome identifies genetic changes associated with the evolution of vascular plants.</title>
        <authorList>
            <person name="Banks J.A."/>
            <person name="Nishiyama T."/>
            <person name="Hasebe M."/>
            <person name="Bowman J.L."/>
            <person name="Gribskov M."/>
            <person name="dePamphilis C."/>
            <person name="Albert V.A."/>
            <person name="Aono N."/>
            <person name="Aoyama T."/>
            <person name="Ambrose B.A."/>
            <person name="Ashton N.W."/>
            <person name="Axtell M.J."/>
            <person name="Barker E."/>
            <person name="Barker M.S."/>
            <person name="Bennetzen J.L."/>
            <person name="Bonawitz N.D."/>
            <person name="Chapple C."/>
            <person name="Cheng C."/>
            <person name="Correa L.G."/>
            <person name="Dacre M."/>
            <person name="DeBarry J."/>
            <person name="Dreyer I."/>
            <person name="Elias M."/>
            <person name="Engstrom E.M."/>
            <person name="Estelle M."/>
            <person name="Feng L."/>
            <person name="Finet C."/>
            <person name="Floyd S.K."/>
            <person name="Frommer W.B."/>
            <person name="Fujita T."/>
            <person name="Gramzow L."/>
            <person name="Gutensohn M."/>
            <person name="Harholt J."/>
            <person name="Hattori M."/>
            <person name="Heyl A."/>
            <person name="Hirai T."/>
            <person name="Hiwatashi Y."/>
            <person name="Ishikawa M."/>
            <person name="Iwata M."/>
            <person name="Karol K.G."/>
            <person name="Koehler B."/>
            <person name="Kolukisaoglu U."/>
            <person name="Kubo M."/>
            <person name="Kurata T."/>
            <person name="Lalonde S."/>
            <person name="Li K."/>
            <person name="Li Y."/>
            <person name="Litt A."/>
            <person name="Lyons E."/>
            <person name="Manning G."/>
            <person name="Maruyama T."/>
            <person name="Michael T.P."/>
            <person name="Mikami K."/>
            <person name="Miyazaki S."/>
            <person name="Morinaga S."/>
            <person name="Murata T."/>
            <person name="Mueller-Roeber B."/>
            <person name="Nelson D.R."/>
            <person name="Obara M."/>
            <person name="Oguri Y."/>
            <person name="Olmstead R.G."/>
            <person name="Onodera N."/>
            <person name="Petersen B.L."/>
            <person name="Pils B."/>
            <person name="Prigge M."/>
            <person name="Rensing S.A."/>
            <person name="Riano-Pachon D.M."/>
            <person name="Roberts A.W."/>
            <person name="Sato Y."/>
            <person name="Scheller H.V."/>
            <person name="Schulz B."/>
            <person name="Schulz C."/>
            <person name="Shakirov E.V."/>
            <person name="Shibagaki N."/>
            <person name="Shinohara N."/>
            <person name="Shippen D.E."/>
            <person name="Soerensen I."/>
            <person name="Sotooka R."/>
            <person name="Sugimoto N."/>
            <person name="Sugita M."/>
            <person name="Sumikawa N."/>
            <person name="Tanurdzic M."/>
            <person name="Theissen G."/>
            <person name="Ulvskov P."/>
            <person name="Wakazuki S."/>
            <person name="Weng J.K."/>
            <person name="Willats W.W."/>
            <person name="Wipf D."/>
            <person name="Wolf P.G."/>
            <person name="Yang L."/>
            <person name="Zimmer A.D."/>
            <person name="Zhu Q."/>
            <person name="Mitros T."/>
            <person name="Hellsten U."/>
            <person name="Loque D."/>
            <person name="Otillar R."/>
            <person name="Salamov A."/>
            <person name="Schmutz J."/>
            <person name="Shapiro H."/>
            <person name="Lindquist E."/>
            <person name="Lucas S."/>
            <person name="Rokhsar D."/>
            <person name="Grigoriev I.V."/>
        </authorList>
    </citation>
    <scope>NUCLEOTIDE SEQUENCE [LARGE SCALE GENOMIC DNA]</scope>
</reference>
<dbReference type="HOGENOM" id="CLU_081958_1_0_1"/>
<evidence type="ECO:0008006" key="3">
    <source>
        <dbReference type="Google" id="ProtNLM"/>
    </source>
</evidence>
<dbReference type="EMBL" id="GL377601">
    <property type="protein sequence ID" value="EFJ20623.1"/>
    <property type="molecule type" value="Genomic_DNA"/>
</dbReference>
<dbReference type="GO" id="GO:0009658">
    <property type="term" value="P:chloroplast organization"/>
    <property type="evidence" value="ECO:0007669"/>
    <property type="project" value="InterPro"/>
</dbReference>
<dbReference type="PANTHER" id="PTHR47594">
    <property type="entry name" value="PPR CONTAINING PLANT-LIKE PROTEIN"/>
    <property type="match status" value="1"/>
</dbReference>
<dbReference type="GO" id="GO:0003723">
    <property type="term" value="F:RNA binding"/>
    <property type="evidence" value="ECO:0007669"/>
    <property type="project" value="InterPro"/>
</dbReference>
<dbReference type="InterPro" id="IPR044190">
    <property type="entry name" value="THA8-like"/>
</dbReference>
<gene>
    <name evidence="1" type="ORF">SELMODRAFT_417819</name>
</gene>
<dbReference type="Proteomes" id="UP000001514">
    <property type="component" value="Unassembled WGS sequence"/>
</dbReference>
<dbReference type="eggNOG" id="KOG4197">
    <property type="taxonomic scope" value="Eukaryota"/>
</dbReference>
<dbReference type="OrthoDB" id="411857at2759"/>